<dbReference type="PANTHER" id="PTHR23159:SF31">
    <property type="entry name" value="CENTROSOME-ASSOCIATED PROTEIN CEP250 ISOFORM X1"/>
    <property type="match status" value="1"/>
</dbReference>
<feature type="region of interest" description="Disordered" evidence="2">
    <location>
        <begin position="541"/>
        <end position="569"/>
    </location>
</feature>
<evidence type="ECO:0000256" key="1">
    <source>
        <dbReference type="SAM" id="Coils"/>
    </source>
</evidence>
<proteinExistence type="predicted"/>
<dbReference type="PANTHER" id="PTHR23159">
    <property type="entry name" value="CENTROSOMAL PROTEIN 2"/>
    <property type="match status" value="1"/>
</dbReference>
<evidence type="ECO:0000313" key="4">
    <source>
        <dbReference type="Proteomes" id="UP000076871"/>
    </source>
</evidence>
<dbReference type="OrthoDB" id="2800708at2759"/>
<gene>
    <name evidence="3" type="ORF">LAESUDRAFT_812045</name>
</gene>
<feature type="region of interest" description="Disordered" evidence="2">
    <location>
        <begin position="653"/>
        <end position="676"/>
    </location>
</feature>
<organism evidence="3 4">
    <name type="scientific">Laetiporus sulphureus 93-53</name>
    <dbReference type="NCBI Taxonomy" id="1314785"/>
    <lineage>
        <taxon>Eukaryota</taxon>
        <taxon>Fungi</taxon>
        <taxon>Dikarya</taxon>
        <taxon>Basidiomycota</taxon>
        <taxon>Agaricomycotina</taxon>
        <taxon>Agaricomycetes</taxon>
        <taxon>Polyporales</taxon>
        <taxon>Laetiporus</taxon>
    </lineage>
</organism>
<feature type="region of interest" description="Disordered" evidence="2">
    <location>
        <begin position="208"/>
        <end position="233"/>
    </location>
</feature>
<name>A0A165EMF9_9APHY</name>
<feature type="coiled-coil region" evidence="1">
    <location>
        <begin position="614"/>
        <end position="641"/>
    </location>
</feature>
<accession>A0A165EMF9</accession>
<dbReference type="AlphaFoldDB" id="A0A165EMF9"/>
<feature type="compositionally biased region" description="Acidic residues" evidence="2">
    <location>
        <begin position="654"/>
        <end position="664"/>
    </location>
</feature>
<evidence type="ECO:0000256" key="2">
    <source>
        <dbReference type="SAM" id="MobiDB-lite"/>
    </source>
</evidence>
<evidence type="ECO:0000313" key="3">
    <source>
        <dbReference type="EMBL" id="KZT07368.1"/>
    </source>
</evidence>
<reference evidence="3 4" key="1">
    <citation type="journal article" date="2016" name="Mol. Biol. Evol.">
        <title>Comparative Genomics of Early-Diverging Mushroom-Forming Fungi Provides Insights into the Origins of Lignocellulose Decay Capabilities.</title>
        <authorList>
            <person name="Nagy L.G."/>
            <person name="Riley R."/>
            <person name="Tritt A."/>
            <person name="Adam C."/>
            <person name="Daum C."/>
            <person name="Floudas D."/>
            <person name="Sun H."/>
            <person name="Yadav J.S."/>
            <person name="Pangilinan J."/>
            <person name="Larsson K.H."/>
            <person name="Matsuura K."/>
            <person name="Barry K."/>
            <person name="Labutti K."/>
            <person name="Kuo R."/>
            <person name="Ohm R.A."/>
            <person name="Bhattacharya S.S."/>
            <person name="Shirouzu T."/>
            <person name="Yoshinaga Y."/>
            <person name="Martin F.M."/>
            <person name="Grigoriev I.V."/>
            <person name="Hibbett D.S."/>
        </authorList>
    </citation>
    <scope>NUCLEOTIDE SEQUENCE [LARGE SCALE GENOMIC DNA]</scope>
    <source>
        <strain evidence="3 4">93-53</strain>
    </source>
</reference>
<sequence length="676" mass="73671">MGNKRHQDLAKVIEERDAQIAALELQLQLTATHASQMHARLLSALDTIDSLHITHRKEIEAERRSGERVRDKLERCLRYIKEAQGDWDDIREALAVVLEKVEAANDYSLWPHSRLTLMTPLDPIPTRTTGNAEQADADTLNYAKAIVASLRSELESERRAHAQTREHAEAEVLSLTARLARREAELEARDAHLPSPPEPLEDELLLHGETRSPGRPTTSDRERASSHKPLRYTQEQAVQILEISASRNRELEAEVKGISERLEHARLSESTSTRRANSSPSLVSTAVSSLLAGKSPPAEPMRTSEAVAAGNTYLAVQNVHSQLSPVVSIPPSPGLHARSAQLSPSPYTLPPLNLAAAAATAPNPPDSLLERWPELQRLNDEIKLFSSQIDAFHAERDALKTTLADGKDKNLNGAVKEPNGDEERDKECERLKETVNGLKRAIRGTREFAESREREFRDEIAGLRLELEEATNPPKVDASAAAEDVAVQTDALEEPAPALAGTGTRAASAVWTGNLLNGDEEQPMDLASPLLPTILSVHEPEARRSLPQETAAPSEGPPEPPTNLSPDIPSWLLPSVSSPPLGDLLPDWPSLLSPLNLEQEIPGHEHGAVEGGRMEAIERELAAAREELRDKDTQLGELREVMEDLRAVVYAGAEDSDANADADADNSGAGNGDDGG</sequence>
<keyword evidence="1" id="KW-0175">Coiled coil</keyword>
<dbReference type="EMBL" id="KV427619">
    <property type="protein sequence ID" value="KZT07368.1"/>
    <property type="molecule type" value="Genomic_DNA"/>
</dbReference>
<dbReference type="InParanoid" id="A0A165EMF9"/>
<protein>
    <submittedName>
        <fullName evidence="3">Uncharacterized protein</fullName>
    </submittedName>
</protein>
<feature type="compositionally biased region" description="Basic and acidic residues" evidence="2">
    <location>
        <begin position="208"/>
        <end position="225"/>
    </location>
</feature>
<dbReference type="RefSeq" id="XP_040765108.1">
    <property type="nucleotide sequence ID" value="XM_040914373.1"/>
</dbReference>
<dbReference type="Proteomes" id="UP000076871">
    <property type="component" value="Unassembled WGS sequence"/>
</dbReference>
<dbReference type="STRING" id="1314785.A0A165EMF9"/>
<dbReference type="GeneID" id="63831400"/>
<keyword evidence="4" id="KW-1185">Reference proteome</keyword>
<feature type="coiled-coil region" evidence="1">
    <location>
        <begin position="151"/>
        <end position="185"/>
    </location>
</feature>